<proteinExistence type="predicted"/>
<comment type="subcellular location">
    <subcellularLocation>
        <location evidence="2 11">Late endosome membrane</location>
        <topology evidence="2 11">Multi-pass membrane protein</topology>
    </subcellularLocation>
    <subcellularLocation>
        <location evidence="3 11">Lysosome membrane</location>
        <topology evidence="3 11">Multi-pass membrane protein</topology>
    </subcellularLocation>
</comment>
<dbReference type="InterPro" id="IPR019178">
    <property type="entry name" value="PtdIns-P2-Ptase"/>
</dbReference>
<evidence type="ECO:0000256" key="4">
    <source>
        <dbReference type="ARBA" id="ARBA00012936"/>
    </source>
</evidence>
<keyword evidence="10 11" id="KW-0458">Lysosome</keyword>
<dbReference type="Proteomes" id="UP000887574">
    <property type="component" value="Unplaced"/>
</dbReference>
<protein>
    <recommendedName>
        <fullName evidence="4 11">Phosphatidylinositol-4,5-bisphosphate 4-phosphatase</fullName>
        <ecNumber evidence="4 11">3.1.3.78</ecNumber>
    </recommendedName>
</protein>
<dbReference type="GO" id="GO:0030670">
    <property type="term" value="C:phagocytic vesicle membrane"/>
    <property type="evidence" value="ECO:0007669"/>
    <property type="project" value="TreeGrafter"/>
</dbReference>
<dbReference type="Pfam" id="PF09788">
    <property type="entry name" value="Tmemb_55A"/>
    <property type="match status" value="1"/>
</dbReference>
<dbReference type="EC" id="3.1.3.78" evidence="4 11"/>
<dbReference type="PANTHER" id="PTHR21014">
    <property type="entry name" value="PHOSPHATIDYLINOSITOL-4,5-BISPHOSPHATE 4-PHOSPHATASE"/>
    <property type="match status" value="1"/>
</dbReference>
<keyword evidence="13" id="KW-1185">Reference proteome</keyword>
<evidence type="ECO:0000256" key="2">
    <source>
        <dbReference type="ARBA" id="ARBA00004107"/>
    </source>
</evidence>
<dbReference type="GO" id="GO:0034597">
    <property type="term" value="F:phosphatidylinositol-4,5-bisphosphate 4-phosphatase activity"/>
    <property type="evidence" value="ECO:0007669"/>
    <property type="project" value="UniProtKB-EC"/>
</dbReference>
<accession>A0A915E0W6</accession>
<evidence type="ECO:0000256" key="9">
    <source>
        <dbReference type="ARBA" id="ARBA00023136"/>
    </source>
</evidence>
<sequence length="287" mass="31269">MSQDDENLPLISPTEHRDVSSSQLSGYSPQRSDSAGVNMLQQPEMRAVDEPEDPFGGDGTSYQHGTSLMVGGDNSLNVNVNEEDEPAINRGGPTVTCRVCEVDISLEGKTSQHVVRCHQCNEVTPIRAAPPGKKYVRCPCNCLLVCKASSNRIACPRPNCRRVITLVASAPIGTAVRAPAGTCRVQCCHCTEMFMFNTLTNSVANCPHCKKSSSVGVRYARSRTVIYGICFIIFLLATIGTIMGTHDSSPKFLVIMFWIGLTGATCFCLHHFVYFMRMKISTVLGPI</sequence>
<dbReference type="GO" id="GO:0005886">
    <property type="term" value="C:plasma membrane"/>
    <property type="evidence" value="ECO:0007669"/>
    <property type="project" value="TreeGrafter"/>
</dbReference>
<feature type="transmembrane region" description="Helical" evidence="11">
    <location>
        <begin position="225"/>
        <end position="246"/>
    </location>
</feature>
<keyword evidence="5 11" id="KW-0812">Transmembrane</keyword>
<evidence type="ECO:0000256" key="11">
    <source>
        <dbReference type="RuleBase" id="RU365008"/>
    </source>
</evidence>
<evidence type="ECO:0000256" key="7">
    <source>
        <dbReference type="ARBA" id="ARBA00022801"/>
    </source>
</evidence>
<keyword evidence="6 11" id="KW-0967">Endosome</keyword>
<evidence type="ECO:0000256" key="6">
    <source>
        <dbReference type="ARBA" id="ARBA00022753"/>
    </source>
</evidence>
<keyword evidence="8 11" id="KW-1133">Transmembrane helix</keyword>
<evidence type="ECO:0000256" key="1">
    <source>
        <dbReference type="ARBA" id="ARBA00001261"/>
    </source>
</evidence>
<organism evidence="13 14">
    <name type="scientific">Ditylenchus dipsaci</name>
    <dbReference type="NCBI Taxonomy" id="166011"/>
    <lineage>
        <taxon>Eukaryota</taxon>
        <taxon>Metazoa</taxon>
        <taxon>Ecdysozoa</taxon>
        <taxon>Nematoda</taxon>
        <taxon>Chromadorea</taxon>
        <taxon>Rhabditida</taxon>
        <taxon>Tylenchina</taxon>
        <taxon>Tylenchomorpha</taxon>
        <taxon>Sphaerularioidea</taxon>
        <taxon>Anguinidae</taxon>
        <taxon>Anguininae</taxon>
        <taxon>Ditylenchus</taxon>
    </lineage>
</organism>
<dbReference type="GO" id="GO:0005765">
    <property type="term" value="C:lysosomal membrane"/>
    <property type="evidence" value="ECO:0007669"/>
    <property type="project" value="UniProtKB-SubCell"/>
</dbReference>
<dbReference type="GO" id="GO:0046856">
    <property type="term" value="P:phosphatidylinositol dephosphorylation"/>
    <property type="evidence" value="ECO:0007669"/>
    <property type="project" value="InterPro"/>
</dbReference>
<evidence type="ECO:0000313" key="14">
    <source>
        <dbReference type="WBParaSite" id="jg25770"/>
    </source>
</evidence>
<reference evidence="14" key="1">
    <citation type="submission" date="2022-11" db="UniProtKB">
        <authorList>
            <consortium name="WormBaseParasite"/>
        </authorList>
    </citation>
    <scope>IDENTIFICATION</scope>
</reference>
<evidence type="ECO:0000256" key="8">
    <source>
        <dbReference type="ARBA" id="ARBA00022989"/>
    </source>
</evidence>
<evidence type="ECO:0000256" key="5">
    <source>
        <dbReference type="ARBA" id="ARBA00022692"/>
    </source>
</evidence>
<name>A0A915E0W6_9BILA</name>
<comment type="function">
    <text evidence="11">Catalyzes the hydrolysis of phosphatidylinositol-4,5-bisphosphate (PtdIns-4,5-P2) to phosphatidylinositol-4-phosphate (PtdIns-4-P).</text>
</comment>
<dbReference type="WBParaSite" id="jg25770">
    <property type="protein sequence ID" value="jg25770"/>
    <property type="gene ID" value="jg25770"/>
</dbReference>
<feature type="transmembrane region" description="Helical" evidence="11">
    <location>
        <begin position="252"/>
        <end position="275"/>
    </location>
</feature>
<evidence type="ECO:0000313" key="13">
    <source>
        <dbReference type="Proteomes" id="UP000887574"/>
    </source>
</evidence>
<keyword evidence="7 11" id="KW-0378">Hydrolase</keyword>
<keyword evidence="9 11" id="KW-0472">Membrane</keyword>
<dbReference type="AlphaFoldDB" id="A0A915E0W6"/>
<dbReference type="PANTHER" id="PTHR21014:SF6">
    <property type="entry name" value="PHOSPHATIDYLINOSITOL-4,5-BISPHOSPHATE 4-PHOSPHATASE"/>
    <property type="match status" value="1"/>
</dbReference>
<feature type="compositionally biased region" description="Polar residues" evidence="12">
    <location>
        <begin position="20"/>
        <end position="41"/>
    </location>
</feature>
<feature type="region of interest" description="Disordered" evidence="12">
    <location>
        <begin position="1"/>
        <end position="70"/>
    </location>
</feature>
<comment type="catalytic activity">
    <reaction evidence="1 11">
        <text>a 1,2-diacyl-sn-glycero-3-phospho-(1D-myo-inositol-4,5-bisphosphate) + H2O = a 1,2-diacyl-sn-glycero-3-phospho-(1D-myo-inositol-5-phosphate) + phosphate</text>
        <dbReference type="Rhea" id="RHEA:25674"/>
        <dbReference type="ChEBI" id="CHEBI:15377"/>
        <dbReference type="ChEBI" id="CHEBI:43474"/>
        <dbReference type="ChEBI" id="CHEBI:57795"/>
        <dbReference type="ChEBI" id="CHEBI:58456"/>
        <dbReference type="EC" id="3.1.3.78"/>
    </reaction>
</comment>
<evidence type="ECO:0000256" key="3">
    <source>
        <dbReference type="ARBA" id="ARBA00004155"/>
    </source>
</evidence>
<evidence type="ECO:0000256" key="10">
    <source>
        <dbReference type="ARBA" id="ARBA00023228"/>
    </source>
</evidence>
<evidence type="ECO:0000256" key="12">
    <source>
        <dbReference type="SAM" id="MobiDB-lite"/>
    </source>
</evidence>
<dbReference type="GO" id="GO:0031902">
    <property type="term" value="C:late endosome membrane"/>
    <property type="evidence" value="ECO:0007669"/>
    <property type="project" value="UniProtKB-SubCell"/>
</dbReference>